<dbReference type="OrthoDB" id="9803619at2"/>
<dbReference type="Proteomes" id="UP000009286">
    <property type="component" value="Chromosome"/>
</dbReference>
<organism evidence="4 5">
    <name type="scientific">Micavibrio aeruginosavorus (strain ARL-13)</name>
    <dbReference type="NCBI Taxonomy" id="856793"/>
    <lineage>
        <taxon>Bacteria</taxon>
        <taxon>Pseudomonadati</taxon>
        <taxon>Bdellovibrionota</taxon>
        <taxon>Bdellovibrionia</taxon>
        <taxon>Bdellovibrionales</taxon>
        <taxon>Pseudobdellovibrionaceae</taxon>
        <taxon>Micavibrio</taxon>
    </lineage>
</organism>
<dbReference type="PANTHER" id="PTHR11373">
    <property type="entry name" value="DEOXYNUCLEOSIDE TRIPHOSPHATE TRIPHOSPHOHYDROLASE"/>
    <property type="match status" value="1"/>
</dbReference>
<dbReference type="eggNOG" id="COG0232">
    <property type="taxonomic scope" value="Bacteria"/>
</dbReference>
<keyword evidence="1 2" id="KW-0378">Hydrolase</keyword>
<dbReference type="NCBIfam" id="NF002326">
    <property type="entry name" value="PRK01286.1-1"/>
    <property type="match status" value="1"/>
</dbReference>
<dbReference type="HAMAP" id="MF_01212">
    <property type="entry name" value="dGTPase_type2"/>
    <property type="match status" value="1"/>
</dbReference>
<evidence type="ECO:0000256" key="1">
    <source>
        <dbReference type="ARBA" id="ARBA00022801"/>
    </source>
</evidence>
<proteinExistence type="inferred from homology"/>
<dbReference type="HOGENOM" id="CLU_028163_1_0_5"/>
<dbReference type="RefSeq" id="WP_014102188.1">
    <property type="nucleotide sequence ID" value="NC_016026.1"/>
</dbReference>
<dbReference type="PROSITE" id="PS51831">
    <property type="entry name" value="HD"/>
    <property type="match status" value="1"/>
</dbReference>
<dbReference type="SMART" id="SM00471">
    <property type="entry name" value="HDc"/>
    <property type="match status" value="1"/>
</dbReference>
<accession>G2KN33</accession>
<evidence type="ECO:0000256" key="2">
    <source>
        <dbReference type="HAMAP-Rule" id="MF_01212"/>
    </source>
</evidence>
<dbReference type="SUPFAM" id="SSF109604">
    <property type="entry name" value="HD-domain/PDEase-like"/>
    <property type="match status" value="1"/>
</dbReference>
<dbReference type="CDD" id="cd00077">
    <property type="entry name" value="HDc"/>
    <property type="match status" value="1"/>
</dbReference>
<protein>
    <recommendedName>
        <fullName evidence="2">Deoxyguanosinetriphosphate triphosphohydrolase-like protein</fullName>
    </recommendedName>
</protein>
<comment type="similarity">
    <text evidence="2">Belongs to the dGTPase family. Type 2 subfamily.</text>
</comment>
<evidence type="ECO:0000313" key="4">
    <source>
        <dbReference type="EMBL" id="AEP08965.1"/>
    </source>
</evidence>
<feature type="domain" description="HD" evidence="3">
    <location>
        <begin position="78"/>
        <end position="222"/>
    </location>
</feature>
<dbReference type="InterPro" id="IPR003607">
    <property type="entry name" value="HD/PDEase_dom"/>
</dbReference>
<evidence type="ECO:0000313" key="5">
    <source>
        <dbReference type="Proteomes" id="UP000009286"/>
    </source>
</evidence>
<dbReference type="InterPro" id="IPR050135">
    <property type="entry name" value="dGTPase-like"/>
</dbReference>
<dbReference type="InterPro" id="IPR026875">
    <property type="entry name" value="PHydrolase_assoc_dom"/>
</dbReference>
<dbReference type="NCBIfam" id="TIGR01353">
    <property type="entry name" value="dGTP_triPase"/>
    <property type="match status" value="1"/>
</dbReference>
<dbReference type="InterPro" id="IPR006674">
    <property type="entry name" value="HD_domain"/>
</dbReference>
<sequence>MSNLAADQATYNYCALPLASYACRPDQTAGRIYPSTESATRTPFQRDRDRIIHCSAFRRLKYKTQVFVYHEGDHFRTRLSHTIEVAQIARSLARALFVNEDLAEAVALAHDLGHTPFAHVGEDVMVECMNDVGGFDHNDQSLRVLTHLERRYPAWPGLNLTWETLEGVAKHNGPLLKKGETPESAGLPVTVTMVNDQMDLRLDTYASVEAQVAALADDIAYNNHDVEDGLRAGLFTLNDLRTVPLLADIIPQVESEWPDCEPKIIIFEVIREMIGVMIEDVLGETRRRLKALNPSSVEDVRMAGHAMVAFSDPMRDKVDGLREFLYENMYRHYTVRRMRTKVSRVVRDLYEAFMNEYHLLPPEWQKRVEDVGGGDVDGIRPRARIVADYIAGMTDRYAIKEHERLFDLHWDLR</sequence>
<dbReference type="EMBL" id="CP002382">
    <property type="protein sequence ID" value="AEP08965.1"/>
    <property type="molecule type" value="Genomic_DNA"/>
</dbReference>
<dbReference type="InterPro" id="IPR023023">
    <property type="entry name" value="dNTPase_2"/>
</dbReference>
<dbReference type="Gene3D" id="1.10.3210.10">
    <property type="entry name" value="Hypothetical protein af1432"/>
    <property type="match status" value="1"/>
</dbReference>
<reference evidence="4 5" key="1">
    <citation type="journal article" date="2011" name="BMC Genomics">
        <title>Genomic insights into an obligate epibiotic bacterial predator: Micavibrio aeruginosavorus ARL-13.</title>
        <authorList>
            <person name="Wang Z."/>
            <person name="Kadouri D."/>
            <person name="Wu M."/>
        </authorList>
    </citation>
    <scope>NUCLEOTIDE SEQUENCE [LARGE SCALE GENOMIC DNA]</scope>
    <source>
        <strain evidence="4 5">ARL-13</strain>
    </source>
</reference>
<dbReference type="GO" id="GO:0008832">
    <property type="term" value="F:dGTPase activity"/>
    <property type="evidence" value="ECO:0007669"/>
    <property type="project" value="TreeGrafter"/>
</dbReference>
<dbReference type="AlphaFoldDB" id="G2KN33"/>
<dbReference type="STRING" id="856793.MICA_631"/>
<keyword evidence="5" id="KW-1185">Reference proteome</keyword>
<dbReference type="NCBIfam" id="NF002328">
    <property type="entry name" value="PRK01286.1-3"/>
    <property type="match status" value="1"/>
</dbReference>
<dbReference type="GO" id="GO:0006203">
    <property type="term" value="P:dGTP catabolic process"/>
    <property type="evidence" value="ECO:0007669"/>
    <property type="project" value="TreeGrafter"/>
</dbReference>
<name>G2KN33_MICAA</name>
<dbReference type="InterPro" id="IPR006261">
    <property type="entry name" value="dGTPase"/>
</dbReference>
<dbReference type="PANTHER" id="PTHR11373:SF43">
    <property type="entry name" value="DEOXYGUANOSINETRIPHOSPHATE TRIPHOSPHOHYDROLASE-LIKE PROTEIN"/>
    <property type="match status" value="1"/>
</dbReference>
<evidence type="ECO:0000259" key="3">
    <source>
        <dbReference type="PROSITE" id="PS51831"/>
    </source>
</evidence>
<dbReference type="KEGG" id="mai:MICA_631"/>
<dbReference type="Pfam" id="PF01966">
    <property type="entry name" value="HD"/>
    <property type="match status" value="1"/>
</dbReference>
<dbReference type="Pfam" id="PF13286">
    <property type="entry name" value="HD_assoc"/>
    <property type="match status" value="1"/>
</dbReference>
<gene>
    <name evidence="4" type="primary">dgt</name>
    <name evidence="4" type="ordered locus">MICA_631</name>
</gene>